<keyword evidence="4" id="KW-0238">DNA-binding</keyword>
<dbReference type="SMART" id="SM00347">
    <property type="entry name" value="HTH_MARR"/>
    <property type="match status" value="1"/>
</dbReference>
<evidence type="ECO:0000313" key="8">
    <source>
        <dbReference type="Proteomes" id="UP000239297"/>
    </source>
</evidence>
<dbReference type="InterPro" id="IPR036390">
    <property type="entry name" value="WH_DNA-bd_sf"/>
</dbReference>
<organism evidence="7 8">
    <name type="scientific">Arthrobacter pityocampae</name>
    <dbReference type="NCBI Taxonomy" id="547334"/>
    <lineage>
        <taxon>Bacteria</taxon>
        <taxon>Bacillati</taxon>
        <taxon>Actinomycetota</taxon>
        <taxon>Actinomycetes</taxon>
        <taxon>Micrococcales</taxon>
        <taxon>Micrococcaceae</taxon>
        <taxon>Arthrobacter</taxon>
    </lineage>
</organism>
<evidence type="ECO:0000313" key="7">
    <source>
        <dbReference type="EMBL" id="PPB50380.1"/>
    </source>
</evidence>
<keyword evidence="3" id="KW-0805">Transcription regulation</keyword>
<dbReference type="Pfam" id="PF22381">
    <property type="entry name" value="Staph_reg_Sar_Rot"/>
    <property type="match status" value="1"/>
</dbReference>
<dbReference type="InterPro" id="IPR000835">
    <property type="entry name" value="HTH_MarR-typ"/>
</dbReference>
<evidence type="ECO:0000259" key="6">
    <source>
        <dbReference type="PROSITE" id="PS50995"/>
    </source>
</evidence>
<dbReference type="RefSeq" id="WP_104119655.1">
    <property type="nucleotide sequence ID" value="NZ_PRKW01000001.1"/>
</dbReference>
<proteinExistence type="predicted"/>
<feature type="domain" description="HTH marR-type" evidence="6">
    <location>
        <begin position="27"/>
        <end position="157"/>
    </location>
</feature>
<reference evidence="7 8" key="1">
    <citation type="journal article" date="2014" name="Int. J. Syst. Evol. Microbiol.">
        <title>Arthrobacter pityocampae sp. nov., isolated from Thaumetopoea pityocampa (Lep., Thaumetopoeidae).</title>
        <authorList>
            <person name="Ince I.A."/>
            <person name="Demirbag Z."/>
            <person name="Kati H."/>
        </authorList>
    </citation>
    <scope>NUCLEOTIDE SEQUENCE [LARGE SCALE GENOMIC DNA]</scope>
    <source>
        <strain evidence="7 8">Tp2</strain>
    </source>
</reference>
<keyword evidence="8" id="KW-1185">Reference proteome</keyword>
<dbReference type="Gene3D" id="1.10.10.10">
    <property type="entry name" value="Winged helix-like DNA-binding domain superfamily/Winged helix DNA-binding domain"/>
    <property type="match status" value="1"/>
</dbReference>
<evidence type="ECO:0000256" key="2">
    <source>
        <dbReference type="ARBA" id="ARBA00022490"/>
    </source>
</evidence>
<accession>A0A2S5J0W7</accession>
<dbReference type="Proteomes" id="UP000239297">
    <property type="component" value="Unassembled WGS sequence"/>
</dbReference>
<dbReference type="GO" id="GO:0003677">
    <property type="term" value="F:DNA binding"/>
    <property type="evidence" value="ECO:0007669"/>
    <property type="project" value="UniProtKB-KW"/>
</dbReference>
<dbReference type="InterPro" id="IPR039422">
    <property type="entry name" value="MarR/SlyA-like"/>
</dbReference>
<evidence type="ECO:0000256" key="1">
    <source>
        <dbReference type="ARBA" id="ARBA00004496"/>
    </source>
</evidence>
<dbReference type="SUPFAM" id="SSF46785">
    <property type="entry name" value="Winged helix' DNA-binding domain"/>
    <property type="match status" value="1"/>
</dbReference>
<protein>
    <submittedName>
        <fullName evidence="7">MarR family transcriptional regulator</fullName>
    </submittedName>
</protein>
<dbReference type="InterPro" id="IPR055166">
    <property type="entry name" value="Transc_reg_Sar_Rot_HTH"/>
</dbReference>
<evidence type="ECO:0000256" key="3">
    <source>
        <dbReference type="ARBA" id="ARBA00023015"/>
    </source>
</evidence>
<name>A0A2S5J0W7_9MICC</name>
<evidence type="ECO:0000256" key="4">
    <source>
        <dbReference type="ARBA" id="ARBA00023125"/>
    </source>
</evidence>
<dbReference type="OrthoDB" id="9806864at2"/>
<evidence type="ECO:0000256" key="5">
    <source>
        <dbReference type="ARBA" id="ARBA00023163"/>
    </source>
</evidence>
<comment type="subcellular location">
    <subcellularLocation>
        <location evidence="1">Cytoplasm</location>
    </subcellularLocation>
</comment>
<dbReference type="GO" id="GO:0003700">
    <property type="term" value="F:DNA-binding transcription factor activity"/>
    <property type="evidence" value="ECO:0007669"/>
    <property type="project" value="InterPro"/>
</dbReference>
<dbReference type="PANTHER" id="PTHR33164">
    <property type="entry name" value="TRANSCRIPTIONAL REGULATOR, MARR FAMILY"/>
    <property type="match status" value="1"/>
</dbReference>
<keyword evidence="2" id="KW-0963">Cytoplasm</keyword>
<dbReference type="EMBL" id="PRKW01000001">
    <property type="protein sequence ID" value="PPB50380.1"/>
    <property type="molecule type" value="Genomic_DNA"/>
</dbReference>
<dbReference type="GO" id="GO:0005737">
    <property type="term" value="C:cytoplasm"/>
    <property type="evidence" value="ECO:0007669"/>
    <property type="project" value="UniProtKB-SubCell"/>
</dbReference>
<gene>
    <name evidence="7" type="ORF">C4K88_00205</name>
</gene>
<dbReference type="GO" id="GO:0006950">
    <property type="term" value="P:response to stress"/>
    <property type="evidence" value="ECO:0007669"/>
    <property type="project" value="TreeGrafter"/>
</dbReference>
<dbReference type="AlphaFoldDB" id="A0A2S5J0W7"/>
<comment type="caution">
    <text evidence="7">The sequence shown here is derived from an EMBL/GenBank/DDBJ whole genome shotgun (WGS) entry which is preliminary data.</text>
</comment>
<dbReference type="PANTHER" id="PTHR33164:SF5">
    <property type="entry name" value="ORGANIC HYDROPEROXIDE RESISTANCE TRANSCRIPTIONAL REGULATOR"/>
    <property type="match status" value="1"/>
</dbReference>
<dbReference type="InterPro" id="IPR036388">
    <property type="entry name" value="WH-like_DNA-bd_sf"/>
</dbReference>
<dbReference type="PROSITE" id="PS50995">
    <property type="entry name" value="HTH_MARR_2"/>
    <property type="match status" value="1"/>
</dbReference>
<sequence length="173" mass="19439">MSTPTQAARAEDPSRFGPNADDDLLLERQLCFALSVASRSVVSSYRPVLQELNLTHPQYLVMLALWERHPRTVKSLSDDLLIESATLSPMLKRLEALEYITRQRVEGNERALAVDLTTAGTDLRERALSVPGIMMRRLNLTRENVDDLNRAMRALIVATTGTEAPIEDRHTTQ</sequence>
<keyword evidence="5" id="KW-0804">Transcription</keyword>